<dbReference type="InterPro" id="IPR000571">
    <property type="entry name" value="Znf_CCCH"/>
</dbReference>
<proteinExistence type="predicted"/>
<dbReference type="AlphaFoldDB" id="A0A7R8CP28"/>
<name>A0A7R8CP28_LEPSM</name>
<dbReference type="EMBL" id="HG994593">
    <property type="protein sequence ID" value="CAF2836243.1"/>
    <property type="molecule type" value="Genomic_DNA"/>
</dbReference>
<evidence type="ECO:0000313" key="3">
    <source>
        <dbReference type="EMBL" id="CAF2836243.1"/>
    </source>
</evidence>
<dbReference type="Gene3D" id="4.10.1000.10">
    <property type="entry name" value="Zinc finger, CCCH-type"/>
    <property type="match status" value="1"/>
</dbReference>
<evidence type="ECO:0000256" key="2">
    <source>
        <dbReference type="SAM" id="SignalP"/>
    </source>
</evidence>
<feature type="compositionally biased region" description="Basic and acidic residues" evidence="1">
    <location>
        <begin position="47"/>
        <end position="83"/>
    </location>
</feature>
<dbReference type="Pfam" id="PF00642">
    <property type="entry name" value="zf-CCCH"/>
    <property type="match status" value="1"/>
</dbReference>
<sequence>MIFILIISTILTSIGFHHPIINTTLMVSEVAVGIIMEGQEEEVEDSTIDKNGYRPKDHRDNRDYRDRSRDHPNQHMMGGRRDHNPRVCKFFAQRGHCRDGERCRFLHDR</sequence>
<keyword evidence="2" id="KW-0732">Signal</keyword>
<reference evidence="3" key="1">
    <citation type="submission" date="2021-02" db="EMBL/GenBank/DDBJ databases">
        <authorList>
            <person name="Bekaert M."/>
        </authorList>
    </citation>
    <scope>NUCLEOTIDE SEQUENCE</scope>
    <source>
        <strain evidence="3">IoA-00</strain>
    </source>
</reference>
<protein>
    <submittedName>
        <fullName evidence="3">RNF113A</fullName>
    </submittedName>
</protein>
<organism evidence="3 4">
    <name type="scientific">Lepeophtheirus salmonis</name>
    <name type="common">Salmon louse</name>
    <name type="synonym">Caligus salmonis</name>
    <dbReference type="NCBI Taxonomy" id="72036"/>
    <lineage>
        <taxon>Eukaryota</taxon>
        <taxon>Metazoa</taxon>
        <taxon>Ecdysozoa</taxon>
        <taxon>Arthropoda</taxon>
        <taxon>Crustacea</taxon>
        <taxon>Multicrustacea</taxon>
        <taxon>Hexanauplia</taxon>
        <taxon>Copepoda</taxon>
        <taxon>Siphonostomatoida</taxon>
        <taxon>Caligidae</taxon>
        <taxon>Lepeophtheirus</taxon>
    </lineage>
</organism>
<evidence type="ECO:0000313" key="4">
    <source>
        <dbReference type="Proteomes" id="UP000675881"/>
    </source>
</evidence>
<dbReference type="SMART" id="SM00356">
    <property type="entry name" value="ZnF_C3H1"/>
    <property type="match status" value="1"/>
</dbReference>
<dbReference type="Proteomes" id="UP000675881">
    <property type="component" value="Chromosome 14"/>
</dbReference>
<dbReference type="GO" id="GO:0046872">
    <property type="term" value="F:metal ion binding"/>
    <property type="evidence" value="ECO:0007669"/>
    <property type="project" value="InterPro"/>
</dbReference>
<feature type="chain" id="PRO_5043893512" evidence="2">
    <location>
        <begin position="16"/>
        <end position="109"/>
    </location>
</feature>
<evidence type="ECO:0000256" key="1">
    <source>
        <dbReference type="SAM" id="MobiDB-lite"/>
    </source>
</evidence>
<gene>
    <name evidence="3" type="ORF">LSAA_5285</name>
</gene>
<dbReference type="InterPro" id="IPR036855">
    <property type="entry name" value="Znf_CCCH_sf"/>
</dbReference>
<feature type="region of interest" description="Disordered" evidence="1">
    <location>
        <begin position="40"/>
        <end position="83"/>
    </location>
</feature>
<dbReference type="OrthoDB" id="2138378at2759"/>
<dbReference type="PROSITE" id="PS50103">
    <property type="entry name" value="ZF_C3H1"/>
    <property type="match status" value="1"/>
</dbReference>
<keyword evidence="4" id="KW-1185">Reference proteome</keyword>
<dbReference type="SUPFAM" id="SSF90229">
    <property type="entry name" value="CCCH zinc finger"/>
    <property type="match status" value="1"/>
</dbReference>
<feature type="signal peptide" evidence="2">
    <location>
        <begin position="1"/>
        <end position="15"/>
    </location>
</feature>
<accession>A0A7R8CP28</accession>